<dbReference type="PROSITE" id="PS00079">
    <property type="entry name" value="MULTICOPPER_OXIDASE1"/>
    <property type="match status" value="2"/>
</dbReference>
<dbReference type="PANTHER" id="PTHR11709">
    <property type="entry name" value="MULTI-COPPER OXIDASE"/>
    <property type="match status" value="1"/>
</dbReference>
<dbReference type="InterPro" id="IPR008972">
    <property type="entry name" value="Cupredoxin"/>
</dbReference>
<dbReference type="OrthoDB" id="2121828at2759"/>
<keyword evidence="2" id="KW-0479">Metal-binding</keyword>
<evidence type="ECO:0000256" key="1">
    <source>
        <dbReference type="ARBA" id="ARBA00010609"/>
    </source>
</evidence>
<accession>A0A814XZI5</accession>
<dbReference type="CDD" id="cd04205">
    <property type="entry name" value="CuRO_2_LCC_like"/>
    <property type="match status" value="1"/>
</dbReference>
<feature type="signal peptide" evidence="5">
    <location>
        <begin position="1"/>
        <end position="18"/>
    </location>
</feature>
<comment type="caution">
    <text evidence="9">The sequence shown here is derived from an EMBL/GenBank/DDBJ whole genome shotgun (WGS) entry which is preliminary data.</text>
</comment>
<dbReference type="InterPro" id="IPR045087">
    <property type="entry name" value="Cu-oxidase_fam"/>
</dbReference>
<evidence type="ECO:0000256" key="3">
    <source>
        <dbReference type="ARBA" id="ARBA00023002"/>
    </source>
</evidence>
<dbReference type="GO" id="GO:0005507">
    <property type="term" value="F:copper ion binding"/>
    <property type="evidence" value="ECO:0007669"/>
    <property type="project" value="InterPro"/>
</dbReference>
<dbReference type="GO" id="GO:0016491">
    <property type="term" value="F:oxidoreductase activity"/>
    <property type="evidence" value="ECO:0007669"/>
    <property type="project" value="UniProtKB-KW"/>
</dbReference>
<feature type="domain" description="Plastocyanin-like" evidence="8">
    <location>
        <begin position="45"/>
        <end position="150"/>
    </location>
</feature>
<evidence type="ECO:0000259" key="8">
    <source>
        <dbReference type="Pfam" id="PF07732"/>
    </source>
</evidence>
<dbReference type="AlphaFoldDB" id="A0A814XZI5"/>
<keyword evidence="5" id="KW-0732">Signal</keyword>
<dbReference type="Gene3D" id="2.60.40.420">
    <property type="entry name" value="Cupredoxins - blue copper proteins"/>
    <property type="match status" value="3"/>
</dbReference>
<protein>
    <submittedName>
        <fullName evidence="9">Uncharacterized protein</fullName>
    </submittedName>
</protein>
<keyword evidence="4" id="KW-0186">Copper</keyword>
<reference evidence="9" key="1">
    <citation type="submission" date="2021-02" db="EMBL/GenBank/DDBJ databases">
        <authorList>
            <person name="Nowell W R."/>
        </authorList>
    </citation>
    <scope>NUCLEOTIDE SEQUENCE</scope>
</reference>
<proteinExistence type="inferred from homology"/>
<dbReference type="Pfam" id="PF07731">
    <property type="entry name" value="Cu-oxidase_2"/>
    <property type="match status" value="1"/>
</dbReference>
<keyword evidence="3" id="KW-0560">Oxidoreductase</keyword>
<evidence type="ECO:0000259" key="7">
    <source>
        <dbReference type="Pfam" id="PF07731"/>
    </source>
</evidence>
<evidence type="ECO:0000256" key="4">
    <source>
        <dbReference type="ARBA" id="ARBA00023008"/>
    </source>
</evidence>
<feature type="domain" description="Plastocyanin-like" evidence="6">
    <location>
        <begin position="162"/>
        <end position="322"/>
    </location>
</feature>
<dbReference type="EMBL" id="CAJNOQ010009349">
    <property type="protein sequence ID" value="CAF1222408.1"/>
    <property type="molecule type" value="Genomic_DNA"/>
</dbReference>
<evidence type="ECO:0000313" key="11">
    <source>
        <dbReference type="Proteomes" id="UP000663829"/>
    </source>
</evidence>
<keyword evidence="11" id="KW-1185">Reference proteome</keyword>
<dbReference type="PANTHER" id="PTHR11709:SF394">
    <property type="entry name" value="FI03373P-RELATED"/>
    <property type="match status" value="1"/>
</dbReference>
<dbReference type="Pfam" id="PF07732">
    <property type="entry name" value="Cu-oxidase_3"/>
    <property type="match status" value="1"/>
</dbReference>
<dbReference type="Pfam" id="PF00394">
    <property type="entry name" value="Cu-oxidase"/>
    <property type="match status" value="1"/>
</dbReference>
<dbReference type="InterPro" id="IPR033138">
    <property type="entry name" value="Cu_oxidase_CS"/>
</dbReference>
<comment type="similarity">
    <text evidence="1">Belongs to the multicopper oxidase family.</text>
</comment>
<gene>
    <name evidence="9" type="ORF">GPM918_LOCUS24754</name>
    <name evidence="10" type="ORF">SRO942_LOCUS24756</name>
</gene>
<dbReference type="InterPro" id="IPR002355">
    <property type="entry name" value="Cu_oxidase_Cu_BS"/>
</dbReference>
<dbReference type="CDD" id="cd04206">
    <property type="entry name" value="CuRO_1_LCC_like"/>
    <property type="match status" value="1"/>
</dbReference>
<evidence type="ECO:0000313" key="10">
    <source>
        <dbReference type="EMBL" id="CAF3985637.1"/>
    </source>
</evidence>
<organism evidence="9 11">
    <name type="scientific">Didymodactylos carnosus</name>
    <dbReference type="NCBI Taxonomy" id="1234261"/>
    <lineage>
        <taxon>Eukaryota</taxon>
        <taxon>Metazoa</taxon>
        <taxon>Spiralia</taxon>
        <taxon>Gnathifera</taxon>
        <taxon>Rotifera</taxon>
        <taxon>Eurotatoria</taxon>
        <taxon>Bdelloidea</taxon>
        <taxon>Philodinida</taxon>
        <taxon>Philodinidae</taxon>
        <taxon>Didymodactylos</taxon>
    </lineage>
</organism>
<feature type="domain" description="Plastocyanin-like" evidence="7">
    <location>
        <begin position="455"/>
        <end position="575"/>
    </location>
</feature>
<dbReference type="SUPFAM" id="SSF49503">
    <property type="entry name" value="Cupredoxins"/>
    <property type="match status" value="3"/>
</dbReference>
<evidence type="ECO:0000256" key="5">
    <source>
        <dbReference type="SAM" id="SignalP"/>
    </source>
</evidence>
<evidence type="ECO:0000313" key="9">
    <source>
        <dbReference type="EMBL" id="CAF1222408.1"/>
    </source>
</evidence>
<sequence length="978" mass="112100">MEFLILIIISSAILSSESTLVKYDFIIKTIPGNPDGYPRAVITMYNANDTWDPNRPFPGPLIRARLGDTLQIRITNHMKEQSTSIHFHGLHMLNNPWMDGTEYVTQCPIHPSETFSYIFNVTQTGTFWYHSHQGQQYADGLIGPMIFDDDEIEKNYSYGMSDHVIMLQEWYHESWADIMTAYQGPYGAFPGSIPVYPWPPTSFLINGHGQFDCRTINCTEYSSFLNACGHRERAQCIPLRDPFFGICNPHLHVEDEFLCDASQMRLRLINAASEHNITIVARDSVPILPITVPRLTIPIGQRLDLIVECNKDPLTKYKMYVASRNSFHPPHIITGPTPTMWATALLTYPQSNDSDNSTGKPLPLLPADDTFFEYKFLKPLQPKLASPAVKRVKLFFSVVWNSSRGDALEEWQVNGITFEHPKEPLLQANFLDGTDRYAVADSRQGRVGNVHETYIEYFEFGQVYEIVMINEDPQQHPWHLHGYTVDFVAAEKLEAGTDCNGISTGVDMKTFDYDSVLPSLNSSAPVVTVGDSWNLPRNSYVAFRFKADNPGPWLLHCHMDWHIAPGLALVFSVGENGTYKNLLQPPPADFQIKINDVHVKYLNNYLKLLIKQKFSKYFKLYKNTIHITTADNIAIKSSTSNNDNLENLAFKNNNNEEKQLSICQYYKNTFNVILTVAFQTLLYNDMCESNDLQQFKTTLINFKNYLTPYFSKHENMLSIKNFTVVRDHELCLSILVIIWHLVDKPIFESVFIETDYAKAVLDWIQLSTKRKGHKRELVNIVHNLIRQKQGQNAFKQENVIFILDEICSTFENCRDDEMIVVYYMGSILIDGHELIETFLKEFNDSIKHILNRIFNMNLRACCNLIKYKELLYYNFHLSELLIVLERLFISDFIVKYFLTDNESEIDRASTHHSSSLSLSSSSSSISSLTPSSISSIFLQDNKKDSIKIFSDALLSIYGRITDGDNRGKLACELLMKIL</sequence>
<dbReference type="Proteomes" id="UP000663829">
    <property type="component" value="Unassembled WGS sequence"/>
</dbReference>
<dbReference type="PROSITE" id="PS00080">
    <property type="entry name" value="MULTICOPPER_OXIDASE2"/>
    <property type="match status" value="1"/>
</dbReference>
<feature type="chain" id="PRO_5036411111" evidence="5">
    <location>
        <begin position="19"/>
        <end position="978"/>
    </location>
</feature>
<evidence type="ECO:0000256" key="2">
    <source>
        <dbReference type="ARBA" id="ARBA00022723"/>
    </source>
</evidence>
<name>A0A814XZI5_9BILA</name>
<evidence type="ECO:0000259" key="6">
    <source>
        <dbReference type="Pfam" id="PF00394"/>
    </source>
</evidence>
<dbReference type="EMBL" id="CAJOBC010009351">
    <property type="protein sequence ID" value="CAF3985637.1"/>
    <property type="molecule type" value="Genomic_DNA"/>
</dbReference>
<dbReference type="InterPro" id="IPR011706">
    <property type="entry name" value="Cu-oxidase_C"/>
</dbReference>
<dbReference type="InterPro" id="IPR001117">
    <property type="entry name" value="Cu-oxidase_2nd"/>
</dbReference>
<dbReference type="Proteomes" id="UP000681722">
    <property type="component" value="Unassembled WGS sequence"/>
</dbReference>
<dbReference type="InterPro" id="IPR011707">
    <property type="entry name" value="Cu-oxidase-like_N"/>
</dbReference>